<gene>
    <name evidence="1" type="ORF">GCM10010246_15300</name>
</gene>
<comment type="caution">
    <text evidence="1">The sequence shown here is derived from an EMBL/GenBank/DDBJ whole genome shotgun (WGS) entry which is preliminary data.</text>
</comment>
<dbReference type="EMBL" id="BAAASD010000004">
    <property type="protein sequence ID" value="GAA2332757.1"/>
    <property type="molecule type" value="Genomic_DNA"/>
</dbReference>
<name>A0ABN3FLR6_9ACTN</name>
<organism evidence="1 2">
    <name type="scientific">Streptomyces cuspidosporus</name>
    <dbReference type="NCBI Taxonomy" id="66882"/>
    <lineage>
        <taxon>Bacteria</taxon>
        <taxon>Bacillati</taxon>
        <taxon>Actinomycetota</taxon>
        <taxon>Actinomycetes</taxon>
        <taxon>Kitasatosporales</taxon>
        <taxon>Streptomycetaceae</taxon>
        <taxon>Streptomyces</taxon>
    </lineage>
</organism>
<sequence>MTTWTPETLQRIADADELRIAPRRADGTLRTPTTIWVVREGDDLYVRSWRGAAGTWWNTARAGRTGHISAGGVETDVTFTPVGDPAVNDRVDGAYRAKYGRYSGYVEPMVAEPARATTLRLSPQP</sequence>
<dbReference type="Proteomes" id="UP001500253">
    <property type="component" value="Unassembled WGS sequence"/>
</dbReference>
<evidence type="ECO:0000313" key="1">
    <source>
        <dbReference type="EMBL" id="GAA2332757.1"/>
    </source>
</evidence>
<keyword evidence="2" id="KW-1185">Reference proteome</keyword>
<protein>
    <submittedName>
        <fullName evidence="1">DUF2255 family protein</fullName>
    </submittedName>
</protein>
<dbReference type="RefSeq" id="WP_346173687.1">
    <property type="nucleotide sequence ID" value="NZ_BAAASD010000004.1"/>
</dbReference>
<dbReference type="Pfam" id="PF10012">
    <property type="entry name" value="DUF2255"/>
    <property type="match status" value="1"/>
</dbReference>
<proteinExistence type="predicted"/>
<reference evidence="1 2" key="1">
    <citation type="journal article" date="2019" name="Int. J. Syst. Evol. Microbiol.">
        <title>The Global Catalogue of Microorganisms (GCM) 10K type strain sequencing project: providing services to taxonomists for standard genome sequencing and annotation.</title>
        <authorList>
            <consortium name="The Broad Institute Genomics Platform"/>
            <consortium name="The Broad Institute Genome Sequencing Center for Infectious Disease"/>
            <person name="Wu L."/>
            <person name="Ma J."/>
        </authorList>
    </citation>
    <scope>NUCLEOTIDE SEQUENCE [LARGE SCALE GENOMIC DNA]</scope>
    <source>
        <strain evidence="1 2">JCM 4316</strain>
    </source>
</reference>
<evidence type="ECO:0000313" key="2">
    <source>
        <dbReference type="Proteomes" id="UP001500253"/>
    </source>
</evidence>
<dbReference type="InterPro" id="IPR016888">
    <property type="entry name" value="UCP028498"/>
</dbReference>
<accession>A0ABN3FLR6</accession>